<evidence type="ECO:0000313" key="1">
    <source>
        <dbReference type="EMBL" id="KAH7865818.1"/>
    </source>
</evidence>
<sequence>MNPGDPWHTLNILPSLLKEEVLKIVKRQHFLPIHGELLFLKEHELLGKTTGIRHTTVIKNGETLGVSHLRNRRVQSNGFISLRKENLQLMYNDGDKAFSTSTELCIEERLRIASDGIIVISMEILRP</sequence>
<dbReference type="Proteomes" id="UP000828048">
    <property type="component" value="Chromosome 9"/>
</dbReference>
<dbReference type="EMBL" id="CM037159">
    <property type="protein sequence ID" value="KAH7865818.1"/>
    <property type="molecule type" value="Genomic_DNA"/>
</dbReference>
<protein>
    <submittedName>
        <fullName evidence="1">Uncharacterized protein</fullName>
    </submittedName>
</protein>
<gene>
    <name evidence="1" type="ORF">Vadar_011612</name>
</gene>
<organism evidence="1 2">
    <name type="scientific">Vaccinium darrowii</name>
    <dbReference type="NCBI Taxonomy" id="229202"/>
    <lineage>
        <taxon>Eukaryota</taxon>
        <taxon>Viridiplantae</taxon>
        <taxon>Streptophyta</taxon>
        <taxon>Embryophyta</taxon>
        <taxon>Tracheophyta</taxon>
        <taxon>Spermatophyta</taxon>
        <taxon>Magnoliopsida</taxon>
        <taxon>eudicotyledons</taxon>
        <taxon>Gunneridae</taxon>
        <taxon>Pentapetalae</taxon>
        <taxon>asterids</taxon>
        <taxon>Ericales</taxon>
        <taxon>Ericaceae</taxon>
        <taxon>Vaccinioideae</taxon>
        <taxon>Vaccinieae</taxon>
        <taxon>Vaccinium</taxon>
    </lineage>
</organism>
<name>A0ACB7ZIY6_9ERIC</name>
<proteinExistence type="predicted"/>
<reference evidence="1 2" key="1">
    <citation type="journal article" date="2021" name="Hortic Res">
        <title>High-quality reference genome and annotation aids understanding of berry development for evergreen blueberry (Vaccinium darrowii).</title>
        <authorList>
            <person name="Yu J."/>
            <person name="Hulse-Kemp A.M."/>
            <person name="Babiker E."/>
            <person name="Staton M."/>
        </authorList>
    </citation>
    <scope>NUCLEOTIDE SEQUENCE [LARGE SCALE GENOMIC DNA]</scope>
    <source>
        <strain evidence="2">cv. NJ 8807/NJ 8810</strain>
        <tissue evidence="1">Young leaf</tissue>
    </source>
</reference>
<accession>A0ACB7ZIY6</accession>
<evidence type="ECO:0000313" key="2">
    <source>
        <dbReference type="Proteomes" id="UP000828048"/>
    </source>
</evidence>
<keyword evidence="2" id="KW-1185">Reference proteome</keyword>
<comment type="caution">
    <text evidence="1">The sequence shown here is derived from an EMBL/GenBank/DDBJ whole genome shotgun (WGS) entry which is preliminary data.</text>
</comment>